<dbReference type="InterPro" id="IPR000120">
    <property type="entry name" value="Amidase"/>
</dbReference>
<dbReference type="InterPro" id="IPR004412">
    <property type="entry name" value="GatA"/>
</dbReference>
<evidence type="ECO:0000313" key="12">
    <source>
        <dbReference type="EMBL" id="EPR34585.1"/>
    </source>
</evidence>
<dbReference type="eggNOG" id="COG0154">
    <property type="taxonomic scope" value="Bacteria"/>
</dbReference>
<dbReference type="InterPro" id="IPR036928">
    <property type="entry name" value="AS_sf"/>
</dbReference>
<sequence length="489" mass="51582">MSDLTTKTLVEIRAALAARDISAEEATRACLARIETTEPKIDALLSVQGEASLARARALDAEGPDARKPLWGVPVVVKDVLCATNTPTTCGSKILENFVPPYDATAVAKLKDAGAVIIGKANMDEFAMGSSTENSAFKVTRNPWDVSRVPGGSSGGSGATVAARQCFAALGTDTGGSIRLPAAFCGCVGLKPSYGRVSRFGMVAYGSSLDQIGPLTRSVEDAAQVLSVIAGHDPRDSTSVDAPVPGYAAALKGPDALKGVRIGLPREFWGAGVNPEVLASCRAAVDAAVSAGAEVVDISLPHTDYAIATYYIIAMAEASSNLARFDGVRYGLRDKDASELIDMYKRSRTRGFGDEVQRRIIIGTYVLSSGYYDAYYRKAAQVRRLIRRDFEQAYEKCDLICGPTCPTPAFPIGGVVDDPLTMYLMDIFTISLNLAGLPGLSLPVGLGKDTGLPVGLQMFGQYFKEDRLLAAAHGLEALLPAMPEPAGLG</sequence>
<evidence type="ECO:0000256" key="10">
    <source>
        <dbReference type="HAMAP-Rule" id="MF_00120"/>
    </source>
</evidence>
<keyword evidence="12" id="KW-0808">Transferase</keyword>
<reference evidence="12 13" key="1">
    <citation type="journal article" date="2013" name="Genome Announc.">
        <title>Draft genome sequences for three mercury-methylating, sulfate-reducing bacteria.</title>
        <authorList>
            <person name="Brown S.D."/>
            <person name="Hurt R.A.Jr."/>
            <person name="Gilmour C.C."/>
            <person name="Elias D.A."/>
        </authorList>
    </citation>
    <scope>NUCLEOTIDE SEQUENCE [LARGE SCALE GENOMIC DNA]</scope>
    <source>
        <strain evidence="12 13">DSM 16529</strain>
    </source>
</reference>
<evidence type="ECO:0000256" key="5">
    <source>
        <dbReference type="ARBA" id="ARBA00022598"/>
    </source>
</evidence>
<organism evidence="12 13">
    <name type="scientific">Alkalidesulfovibrio alkalitolerans DSM 16529</name>
    <dbReference type="NCBI Taxonomy" id="1121439"/>
    <lineage>
        <taxon>Bacteria</taxon>
        <taxon>Pseudomonadati</taxon>
        <taxon>Thermodesulfobacteriota</taxon>
        <taxon>Desulfovibrionia</taxon>
        <taxon>Desulfovibrionales</taxon>
        <taxon>Desulfovibrionaceae</taxon>
        <taxon>Alkalidesulfovibrio</taxon>
    </lineage>
</organism>
<dbReference type="EMBL" id="ATHI01000007">
    <property type="protein sequence ID" value="EPR34585.1"/>
    <property type="molecule type" value="Genomic_DNA"/>
</dbReference>
<dbReference type="InterPro" id="IPR020556">
    <property type="entry name" value="Amidase_CS"/>
</dbReference>
<comment type="function">
    <text evidence="10">Allows the formation of correctly charged Gln-tRNA(Gln) through the transamidation of misacylated Glu-tRNA(Gln) in organisms which lack glutaminyl-tRNA synthetase. The reaction takes place in the presence of glutamine and ATP through an activated gamma-phospho-Glu-tRNA(Gln).</text>
</comment>
<keyword evidence="13" id="KW-1185">Reference proteome</keyword>
<evidence type="ECO:0000313" key="13">
    <source>
        <dbReference type="Proteomes" id="UP000014975"/>
    </source>
</evidence>
<dbReference type="RefSeq" id="WP_020886512.1">
    <property type="nucleotide sequence ID" value="NZ_ATHI01000007.1"/>
</dbReference>
<dbReference type="Pfam" id="PF01425">
    <property type="entry name" value="Amidase"/>
    <property type="match status" value="1"/>
</dbReference>
<feature type="active site" description="Charge relay system" evidence="10">
    <location>
        <position position="153"/>
    </location>
</feature>
<evidence type="ECO:0000256" key="4">
    <source>
        <dbReference type="ARBA" id="ARBA00014428"/>
    </source>
</evidence>
<dbReference type="STRING" id="1121439.dsat_2627"/>
<name>S7TDD2_9BACT</name>
<dbReference type="GO" id="GO:0030956">
    <property type="term" value="C:glutamyl-tRNA(Gln) amidotransferase complex"/>
    <property type="evidence" value="ECO:0007669"/>
    <property type="project" value="InterPro"/>
</dbReference>
<gene>
    <name evidence="10" type="primary">gatA</name>
    <name evidence="12" type="ORF">dsat_2627</name>
</gene>
<dbReference type="PANTHER" id="PTHR11895:SF151">
    <property type="entry name" value="GLUTAMYL-TRNA(GLN) AMIDOTRANSFERASE SUBUNIT A"/>
    <property type="match status" value="1"/>
</dbReference>
<dbReference type="PANTHER" id="PTHR11895">
    <property type="entry name" value="TRANSAMIDASE"/>
    <property type="match status" value="1"/>
</dbReference>
<dbReference type="GO" id="GO:0006412">
    <property type="term" value="P:translation"/>
    <property type="evidence" value="ECO:0007669"/>
    <property type="project" value="UniProtKB-UniRule"/>
</dbReference>
<dbReference type="InterPro" id="IPR023631">
    <property type="entry name" value="Amidase_dom"/>
</dbReference>
<feature type="active site" description="Acyl-ester intermediate" evidence="10">
    <location>
        <position position="177"/>
    </location>
</feature>
<comment type="caution">
    <text evidence="12">The sequence shown here is derived from an EMBL/GenBank/DDBJ whole genome shotgun (WGS) entry which is preliminary data.</text>
</comment>
<dbReference type="SUPFAM" id="SSF75304">
    <property type="entry name" value="Amidase signature (AS) enzymes"/>
    <property type="match status" value="1"/>
</dbReference>
<feature type="domain" description="Amidase" evidence="11">
    <location>
        <begin position="25"/>
        <end position="469"/>
    </location>
</feature>
<evidence type="ECO:0000256" key="2">
    <source>
        <dbReference type="ARBA" id="ARBA00011123"/>
    </source>
</evidence>
<dbReference type="PATRIC" id="fig|1121439.3.peg.1028"/>
<dbReference type="Proteomes" id="UP000014975">
    <property type="component" value="Unassembled WGS sequence"/>
</dbReference>
<evidence type="ECO:0000256" key="3">
    <source>
        <dbReference type="ARBA" id="ARBA00012739"/>
    </source>
</evidence>
<evidence type="ECO:0000256" key="6">
    <source>
        <dbReference type="ARBA" id="ARBA00022741"/>
    </source>
</evidence>
<dbReference type="GO" id="GO:0016740">
    <property type="term" value="F:transferase activity"/>
    <property type="evidence" value="ECO:0007669"/>
    <property type="project" value="UniProtKB-KW"/>
</dbReference>
<dbReference type="EC" id="6.3.5.7" evidence="3 10"/>
<evidence type="ECO:0000256" key="8">
    <source>
        <dbReference type="ARBA" id="ARBA00022917"/>
    </source>
</evidence>
<dbReference type="HAMAP" id="MF_00120">
    <property type="entry name" value="GatA"/>
    <property type="match status" value="1"/>
</dbReference>
<comment type="similarity">
    <text evidence="1 10">Belongs to the amidase family. GatA subfamily.</text>
</comment>
<dbReference type="Gene3D" id="3.90.1300.10">
    <property type="entry name" value="Amidase signature (AS) domain"/>
    <property type="match status" value="1"/>
</dbReference>
<accession>S7TDD2</accession>
<proteinExistence type="inferred from homology"/>
<keyword evidence="5 10" id="KW-0436">Ligase</keyword>
<dbReference type="PIRSF" id="PIRSF001221">
    <property type="entry name" value="Amidase_fungi"/>
    <property type="match status" value="1"/>
</dbReference>
<dbReference type="GO" id="GO:0050567">
    <property type="term" value="F:glutaminyl-tRNA synthase (glutamine-hydrolyzing) activity"/>
    <property type="evidence" value="ECO:0007669"/>
    <property type="project" value="UniProtKB-UniRule"/>
</dbReference>
<comment type="catalytic activity">
    <reaction evidence="9 10">
        <text>L-glutamyl-tRNA(Gln) + L-glutamine + ATP + H2O = L-glutaminyl-tRNA(Gln) + L-glutamate + ADP + phosphate + H(+)</text>
        <dbReference type="Rhea" id="RHEA:17521"/>
        <dbReference type="Rhea" id="RHEA-COMP:9681"/>
        <dbReference type="Rhea" id="RHEA-COMP:9684"/>
        <dbReference type="ChEBI" id="CHEBI:15377"/>
        <dbReference type="ChEBI" id="CHEBI:15378"/>
        <dbReference type="ChEBI" id="CHEBI:29985"/>
        <dbReference type="ChEBI" id="CHEBI:30616"/>
        <dbReference type="ChEBI" id="CHEBI:43474"/>
        <dbReference type="ChEBI" id="CHEBI:58359"/>
        <dbReference type="ChEBI" id="CHEBI:78520"/>
        <dbReference type="ChEBI" id="CHEBI:78521"/>
        <dbReference type="ChEBI" id="CHEBI:456216"/>
        <dbReference type="EC" id="6.3.5.7"/>
    </reaction>
</comment>
<keyword evidence="8 10" id="KW-0648">Protein biosynthesis</keyword>
<evidence type="ECO:0000256" key="1">
    <source>
        <dbReference type="ARBA" id="ARBA00008069"/>
    </source>
</evidence>
<dbReference type="PROSITE" id="PS00571">
    <property type="entry name" value="AMIDASES"/>
    <property type="match status" value="1"/>
</dbReference>
<dbReference type="NCBIfam" id="TIGR00132">
    <property type="entry name" value="gatA"/>
    <property type="match status" value="1"/>
</dbReference>
<keyword evidence="7 10" id="KW-0067">ATP-binding</keyword>
<evidence type="ECO:0000256" key="7">
    <source>
        <dbReference type="ARBA" id="ARBA00022840"/>
    </source>
</evidence>
<keyword evidence="6 10" id="KW-0547">Nucleotide-binding</keyword>
<dbReference type="AlphaFoldDB" id="S7TDD2"/>
<feature type="active site" description="Charge relay system" evidence="10">
    <location>
        <position position="78"/>
    </location>
</feature>
<comment type="subunit">
    <text evidence="2 10">Heterotrimer of A, B and C subunits.</text>
</comment>
<evidence type="ECO:0000259" key="11">
    <source>
        <dbReference type="Pfam" id="PF01425"/>
    </source>
</evidence>
<evidence type="ECO:0000256" key="9">
    <source>
        <dbReference type="ARBA" id="ARBA00047407"/>
    </source>
</evidence>
<dbReference type="GO" id="GO:0005524">
    <property type="term" value="F:ATP binding"/>
    <property type="evidence" value="ECO:0007669"/>
    <property type="project" value="UniProtKB-KW"/>
</dbReference>
<protein>
    <recommendedName>
        <fullName evidence="4 10">Glutamyl-tRNA(Gln) amidotransferase subunit A</fullName>
        <shortName evidence="10">Glu-ADT subunit A</shortName>
        <ecNumber evidence="3 10">6.3.5.7</ecNumber>
    </recommendedName>
</protein>